<organism evidence="1 2">
    <name type="scientific">Fimbriimonas ginsengisoli Gsoil 348</name>
    <dbReference type="NCBI Taxonomy" id="661478"/>
    <lineage>
        <taxon>Bacteria</taxon>
        <taxon>Bacillati</taxon>
        <taxon>Armatimonadota</taxon>
        <taxon>Fimbriimonadia</taxon>
        <taxon>Fimbriimonadales</taxon>
        <taxon>Fimbriimonadaceae</taxon>
        <taxon>Fimbriimonas</taxon>
    </lineage>
</organism>
<gene>
    <name evidence="1" type="ORF">OP10G_1176</name>
</gene>
<dbReference type="KEGG" id="fgi:OP10G_1176"/>
<dbReference type="STRING" id="661478.OP10G_1176"/>
<accession>A0A068NSJ7</accession>
<protein>
    <submittedName>
        <fullName evidence="1">Uncharacterized protein</fullName>
    </submittedName>
</protein>
<dbReference type="EMBL" id="CP007139">
    <property type="protein sequence ID" value="AIE84544.1"/>
    <property type="molecule type" value="Genomic_DNA"/>
</dbReference>
<evidence type="ECO:0000313" key="1">
    <source>
        <dbReference type="EMBL" id="AIE84544.1"/>
    </source>
</evidence>
<name>A0A068NSJ7_FIMGI</name>
<evidence type="ECO:0000313" key="2">
    <source>
        <dbReference type="Proteomes" id="UP000027982"/>
    </source>
</evidence>
<proteinExistence type="predicted"/>
<dbReference type="AlphaFoldDB" id="A0A068NSJ7"/>
<keyword evidence="2" id="KW-1185">Reference proteome</keyword>
<sequence length="136" mass="15528">MSHSIDILFRTDRFNLSDEKPHFINPCCFGEDMLEWLRNRMIERGATVGEPIQEDWGWCEEVFLGGISYLLGVGGNSDEEAGQPNLGEWRLMVTRQRSVTDKLFGRNKEAGPLPDVLLEILRSEPTLRDVQMEEGS</sequence>
<dbReference type="RefSeq" id="WP_025226828.1">
    <property type="nucleotide sequence ID" value="NZ_CP007139.1"/>
</dbReference>
<dbReference type="Proteomes" id="UP000027982">
    <property type="component" value="Chromosome"/>
</dbReference>
<dbReference type="OrthoDB" id="6064685at2"/>
<dbReference type="HOGENOM" id="CLU_1926147_0_0_0"/>
<reference evidence="1 2" key="1">
    <citation type="journal article" date="2014" name="PLoS ONE">
        <title>The first complete genome sequence of the class fimbriimonadia in the phylum armatimonadetes.</title>
        <authorList>
            <person name="Hu Z.Y."/>
            <person name="Wang Y.Z."/>
            <person name="Im W.T."/>
            <person name="Wang S.Y."/>
            <person name="Zhao G.P."/>
            <person name="Zheng H.J."/>
            <person name="Quan Z.X."/>
        </authorList>
    </citation>
    <scope>NUCLEOTIDE SEQUENCE [LARGE SCALE GENOMIC DNA]</scope>
    <source>
        <strain evidence="1">Gsoil 348</strain>
    </source>
</reference>